<name>A0ABQ4D4Q2_9ACTN</name>
<gene>
    <name evidence="1" type="ORF">Asi02nite_80330</name>
</gene>
<reference evidence="1 2" key="1">
    <citation type="submission" date="2021-01" db="EMBL/GenBank/DDBJ databases">
        <title>Whole genome shotgun sequence of Asanoa siamensis NBRC 107932.</title>
        <authorList>
            <person name="Komaki H."/>
            <person name="Tamura T."/>
        </authorList>
    </citation>
    <scope>NUCLEOTIDE SEQUENCE [LARGE SCALE GENOMIC DNA]</scope>
    <source>
        <strain evidence="1 2">NBRC 107932</strain>
    </source>
</reference>
<protein>
    <submittedName>
        <fullName evidence="1">Uncharacterized protein</fullName>
    </submittedName>
</protein>
<comment type="caution">
    <text evidence="1">The sequence shown here is derived from an EMBL/GenBank/DDBJ whole genome shotgun (WGS) entry which is preliminary data.</text>
</comment>
<organism evidence="1 2">
    <name type="scientific">Asanoa siamensis</name>
    <dbReference type="NCBI Taxonomy" id="926357"/>
    <lineage>
        <taxon>Bacteria</taxon>
        <taxon>Bacillati</taxon>
        <taxon>Actinomycetota</taxon>
        <taxon>Actinomycetes</taxon>
        <taxon>Micromonosporales</taxon>
        <taxon>Micromonosporaceae</taxon>
        <taxon>Asanoa</taxon>
    </lineage>
</organism>
<sequence length="65" mass="7348">MVNRDGQTPRVFIPLDPSGEGISWVYAEKTGLARPYPLELTAPDGSRWKLVQHDEDGSYLFQREG</sequence>
<dbReference type="Proteomes" id="UP000604117">
    <property type="component" value="Unassembled WGS sequence"/>
</dbReference>
<keyword evidence="2" id="KW-1185">Reference proteome</keyword>
<dbReference type="EMBL" id="BONE01000153">
    <property type="protein sequence ID" value="GIF78515.1"/>
    <property type="molecule type" value="Genomic_DNA"/>
</dbReference>
<accession>A0ABQ4D4Q2</accession>
<evidence type="ECO:0000313" key="2">
    <source>
        <dbReference type="Proteomes" id="UP000604117"/>
    </source>
</evidence>
<proteinExistence type="predicted"/>
<evidence type="ECO:0000313" key="1">
    <source>
        <dbReference type="EMBL" id="GIF78515.1"/>
    </source>
</evidence>